<evidence type="ECO:0000256" key="14">
    <source>
        <dbReference type="SAM" id="Phobius"/>
    </source>
</evidence>
<dbReference type="InterPro" id="IPR003661">
    <property type="entry name" value="HisK_dim/P_dom"/>
</dbReference>
<dbReference type="GO" id="GO:0005886">
    <property type="term" value="C:plasma membrane"/>
    <property type="evidence" value="ECO:0007669"/>
    <property type="project" value="UniProtKB-SubCell"/>
</dbReference>
<evidence type="ECO:0000256" key="10">
    <source>
        <dbReference type="ARBA" id="ARBA00022840"/>
    </source>
</evidence>
<dbReference type="Proteomes" id="UP000433575">
    <property type="component" value="Unassembled WGS sequence"/>
</dbReference>
<sequence length="646" mass="74177">MDTRSRKTSGFLAFLLFFVLLTGLLFTSALTVETLYSTQGHQVLYPKQMIQQSLQDLAHLLYDEPPLSGEVQEDLYYNLHYVVEQHDIYFNSDDDLKLTYDQFLQQYGSQGMMMLTWQQGETPQITYRGAYFLIDQKTITRETAEMAVSLLKLYSQEKVERLALVIDDQLAYNTPMYYSYTYFQESMNNLKICFYSSLCLFFITLAYGVFKRAPITAFNESLAQLTFNFWIEVKLGLGLVLTLMLFSLSLPLPLAVTVLFWGLYVLVNELHFYGLKPFHHNILNSAMKTVRLISGPYGYQKKWLTEFLLLVVFEVICAFILWSMMFSAFLGFMGILVFVLIFAAAFLVLFLYIRRMMLFMQDSAALAQQVENIRRGVLNESFELSEGSPLQPVSDNLEKIREGVSHQVEEQLKSEKLKIELITNVSHDLKTPITSLINYSDLLTKAEIQPEYARDYVRIITQKSVRLKNLIQDLFEISKAASGNLQMDLRKLEINGLLMQTLAELDEKIEASTLEFKIQYLDTPGYILADGGRLYNVFDNLITNAIKYSMENTRVYIQIERVEEQICISFKNIANYELKFDPGSLTERFVRGDVSRSTEGSGLGLAIAETFVTLMKGQIEVSADGDLFKIEIRFAELPQEPADFTA</sequence>
<dbReference type="SMART" id="SM00388">
    <property type="entry name" value="HisKA"/>
    <property type="match status" value="1"/>
</dbReference>
<dbReference type="InterPro" id="IPR036097">
    <property type="entry name" value="HisK_dim/P_sf"/>
</dbReference>
<keyword evidence="9" id="KW-0418">Kinase</keyword>
<evidence type="ECO:0000256" key="13">
    <source>
        <dbReference type="ARBA" id="ARBA00023136"/>
    </source>
</evidence>
<feature type="domain" description="Histidine kinase" evidence="15">
    <location>
        <begin position="424"/>
        <end position="638"/>
    </location>
</feature>
<dbReference type="Pfam" id="PF00512">
    <property type="entry name" value="HisKA"/>
    <property type="match status" value="1"/>
</dbReference>
<dbReference type="AlphaFoldDB" id="A0A6N7S2R1"/>
<dbReference type="OrthoDB" id="9792991at2"/>
<dbReference type="SUPFAM" id="SSF55874">
    <property type="entry name" value="ATPase domain of HSP90 chaperone/DNA topoisomerase II/histidine kinase"/>
    <property type="match status" value="1"/>
</dbReference>
<keyword evidence="10" id="KW-0067">ATP-binding</keyword>
<keyword evidence="12" id="KW-0902">Two-component regulatory system</keyword>
<dbReference type="Pfam" id="PF02518">
    <property type="entry name" value="HATPase_c"/>
    <property type="match status" value="1"/>
</dbReference>
<evidence type="ECO:0000259" key="15">
    <source>
        <dbReference type="PROSITE" id="PS50109"/>
    </source>
</evidence>
<keyword evidence="8" id="KW-0547">Nucleotide-binding</keyword>
<dbReference type="EC" id="2.7.13.3" evidence="3"/>
<gene>
    <name evidence="17" type="ORF">GKD88_16120</name>
    <name evidence="16" type="ORF">GKE08_01660</name>
</gene>
<dbReference type="InterPro" id="IPR005467">
    <property type="entry name" value="His_kinase_dom"/>
</dbReference>
<evidence type="ECO:0000256" key="2">
    <source>
        <dbReference type="ARBA" id="ARBA00004651"/>
    </source>
</evidence>
<dbReference type="RefSeq" id="WP_154237683.1">
    <property type="nucleotide sequence ID" value="NZ_AP031450.1"/>
</dbReference>
<dbReference type="InterPro" id="IPR036890">
    <property type="entry name" value="HATPase_C_sf"/>
</dbReference>
<keyword evidence="5" id="KW-0597">Phosphoprotein</keyword>
<dbReference type="GO" id="GO:0005524">
    <property type="term" value="F:ATP binding"/>
    <property type="evidence" value="ECO:0007669"/>
    <property type="project" value="UniProtKB-KW"/>
</dbReference>
<evidence type="ECO:0000256" key="12">
    <source>
        <dbReference type="ARBA" id="ARBA00023012"/>
    </source>
</evidence>
<keyword evidence="19" id="KW-1185">Reference proteome</keyword>
<dbReference type="InterPro" id="IPR003594">
    <property type="entry name" value="HATPase_dom"/>
</dbReference>
<feature type="transmembrane region" description="Helical" evidence="14">
    <location>
        <begin position="194"/>
        <end position="210"/>
    </location>
</feature>
<dbReference type="GO" id="GO:0000155">
    <property type="term" value="F:phosphorelay sensor kinase activity"/>
    <property type="evidence" value="ECO:0007669"/>
    <property type="project" value="InterPro"/>
</dbReference>
<dbReference type="SMART" id="SM00387">
    <property type="entry name" value="HATPase_c"/>
    <property type="match status" value="1"/>
</dbReference>
<evidence type="ECO:0000313" key="16">
    <source>
        <dbReference type="EMBL" id="MSA88039.1"/>
    </source>
</evidence>
<keyword evidence="13 14" id="KW-0472">Membrane</keyword>
<accession>A0A6N7S2R1</accession>
<evidence type="ECO:0000256" key="11">
    <source>
        <dbReference type="ARBA" id="ARBA00022989"/>
    </source>
</evidence>
<dbReference type="SUPFAM" id="SSF47384">
    <property type="entry name" value="Homodimeric domain of signal transducing histidine kinase"/>
    <property type="match status" value="1"/>
</dbReference>
<dbReference type="Gene3D" id="1.10.287.130">
    <property type="match status" value="1"/>
</dbReference>
<name>A0A6N7S2R1_9FIRM</name>
<evidence type="ECO:0000256" key="1">
    <source>
        <dbReference type="ARBA" id="ARBA00000085"/>
    </source>
</evidence>
<feature type="transmembrane region" description="Helical" evidence="14">
    <location>
        <begin position="303"/>
        <end position="322"/>
    </location>
</feature>
<dbReference type="Gene3D" id="3.30.565.10">
    <property type="entry name" value="Histidine kinase-like ATPase, C-terminal domain"/>
    <property type="match status" value="1"/>
</dbReference>
<evidence type="ECO:0000256" key="6">
    <source>
        <dbReference type="ARBA" id="ARBA00022679"/>
    </source>
</evidence>
<keyword evidence="11 14" id="KW-1133">Transmembrane helix</keyword>
<evidence type="ECO:0000256" key="7">
    <source>
        <dbReference type="ARBA" id="ARBA00022692"/>
    </source>
</evidence>
<keyword evidence="4" id="KW-1003">Cell membrane</keyword>
<feature type="transmembrane region" description="Helical" evidence="14">
    <location>
        <begin position="328"/>
        <end position="353"/>
    </location>
</feature>
<dbReference type="CDD" id="cd00082">
    <property type="entry name" value="HisKA"/>
    <property type="match status" value="1"/>
</dbReference>
<evidence type="ECO:0000256" key="3">
    <source>
        <dbReference type="ARBA" id="ARBA00012438"/>
    </source>
</evidence>
<keyword evidence="6" id="KW-0808">Transferase</keyword>
<dbReference type="EMBL" id="WKPI01000040">
    <property type="protein sequence ID" value="MSC34655.1"/>
    <property type="molecule type" value="Genomic_DNA"/>
</dbReference>
<feature type="transmembrane region" description="Helical" evidence="14">
    <location>
        <begin position="250"/>
        <end position="267"/>
    </location>
</feature>
<evidence type="ECO:0000256" key="5">
    <source>
        <dbReference type="ARBA" id="ARBA00022553"/>
    </source>
</evidence>
<organism evidence="16 18">
    <name type="scientific">Holdemania massiliensis</name>
    <dbReference type="NCBI Taxonomy" id="1468449"/>
    <lineage>
        <taxon>Bacteria</taxon>
        <taxon>Bacillati</taxon>
        <taxon>Bacillota</taxon>
        <taxon>Erysipelotrichia</taxon>
        <taxon>Erysipelotrichales</taxon>
        <taxon>Erysipelotrichaceae</taxon>
        <taxon>Holdemania</taxon>
    </lineage>
</organism>
<evidence type="ECO:0000313" key="18">
    <source>
        <dbReference type="Proteomes" id="UP000433575"/>
    </source>
</evidence>
<comment type="caution">
    <text evidence="16">The sequence shown here is derived from an EMBL/GenBank/DDBJ whole genome shotgun (WGS) entry which is preliminary data.</text>
</comment>
<evidence type="ECO:0000256" key="8">
    <source>
        <dbReference type="ARBA" id="ARBA00022741"/>
    </source>
</evidence>
<dbReference type="EMBL" id="WKPJ01000002">
    <property type="protein sequence ID" value="MSA88039.1"/>
    <property type="molecule type" value="Genomic_DNA"/>
</dbReference>
<dbReference type="PANTHER" id="PTHR45528:SF1">
    <property type="entry name" value="SENSOR HISTIDINE KINASE CPXA"/>
    <property type="match status" value="1"/>
</dbReference>
<keyword evidence="7 14" id="KW-0812">Transmembrane</keyword>
<dbReference type="PROSITE" id="PS50109">
    <property type="entry name" value="HIS_KIN"/>
    <property type="match status" value="1"/>
</dbReference>
<comment type="subcellular location">
    <subcellularLocation>
        <location evidence="2">Cell membrane</location>
        <topology evidence="2">Multi-pass membrane protein</topology>
    </subcellularLocation>
</comment>
<comment type="catalytic activity">
    <reaction evidence="1">
        <text>ATP + protein L-histidine = ADP + protein N-phospho-L-histidine.</text>
        <dbReference type="EC" id="2.7.13.3"/>
    </reaction>
</comment>
<dbReference type="PANTHER" id="PTHR45528">
    <property type="entry name" value="SENSOR HISTIDINE KINASE CPXA"/>
    <property type="match status" value="1"/>
</dbReference>
<dbReference type="InterPro" id="IPR050398">
    <property type="entry name" value="HssS/ArlS-like"/>
</dbReference>
<evidence type="ECO:0000313" key="19">
    <source>
        <dbReference type="Proteomes" id="UP000480929"/>
    </source>
</evidence>
<evidence type="ECO:0000256" key="4">
    <source>
        <dbReference type="ARBA" id="ARBA00022475"/>
    </source>
</evidence>
<proteinExistence type="predicted"/>
<protein>
    <recommendedName>
        <fullName evidence="3">histidine kinase</fullName>
        <ecNumber evidence="3">2.7.13.3</ecNumber>
    </recommendedName>
</protein>
<evidence type="ECO:0000313" key="17">
    <source>
        <dbReference type="EMBL" id="MSC34655.1"/>
    </source>
</evidence>
<dbReference type="Proteomes" id="UP000480929">
    <property type="component" value="Unassembled WGS sequence"/>
</dbReference>
<evidence type="ECO:0000256" key="9">
    <source>
        <dbReference type="ARBA" id="ARBA00022777"/>
    </source>
</evidence>
<reference evidence="18 19" key="1">
    <citation type="journal article" date="2019" name="Nat. Med.">
        <title>A library of human gut bacterial isolates paired with longitudinal multiomics data enables mechanistic microbiome research.</title>
        <authorList>
            <person name="Poyet M."/>
            <person name="Groussin M."/>
            <person name="Gibbons S.M."/>
            <person name="Avila-Pacheco J."/>
            <person name="Jiang X."/>
            <person name="Kearney S.M."/>
            <person name="Perrotta A.R."/>
            <person name="Berdy B."/>
            <person name="Zhao S."/>
            <person name="Lieberman T.D."/>
            <person name="Swanson P.K."/>
            <person name="Smith M."/>
            <person name="Roesemann S."/>
            <person name="Alexander J.E."/>
            <person name="Rich S.A."/>
            <person name="Livny J."/>
            <person name="Vlamakis H."/>
            <person name="Clish C."/>
            <person name="Bullock K."/>
            <person name="Deik A."/>
            <person name="Scott J."/>
            <person name="Pierce K.A."/>
            <person name="Xavier R.J."/>
            <person name="Alm E.J."/>
        </authorList>
    </citation>
    <scope>NUCLEOTIDE SEQUENCE [LARGE SCALE GENOMIC DNA]</scope>
    <source>
        <strain evidence="16 18">BIOML-A4</strain>
        <strain evidence="17 19">BIOML-A5</strain>
    </source>
</reference>